<evidence type="ECO:0000256" key="5">
    <source>
        <dbReference type="ARBA" id="ARBA00023136"/>
    </source>
</evidence>
<evidence type="ECO:0000313" key="7">
    <source>
        <dbReference type="EMBL" id="ODR93720.1"/>
    </source>
</evidence>
<dbReference type="EMBL" id="LPWF01000037">
    <property type="protein sequence ID" value="ODR93720.1"/>
    <property type="molecule type" value="Genomic_DNA"/>
</dbReference>
<dbReference type="Proteomes" id="UP000094472">
    <property type="component" value="Unassembled WGS sequence"/>
</dbReference>
<feature type="transmembrane region" description="Helical" evidence="6">
    <location>
        <begin position="49"/>
        <end position="71"/>
    </location>
</feature>
<keyword evidence="8" id="KW-1185">Reference proteome</keyword>
<evidence type="ECO:0000256" key="6">
    <source>
        <dbReference type="SAM" id="Phobius"/>
    </source>
</evidence>
<dbReference type="AlphaFoldDB" id="A0A1E3VJK6"/>
<comment type="subcellular location">
    <subcellularLocation>
        <location evidence="1">Cell membrane</location>
        <topology evidence="1">Multi-pass membrane protein</topology>
    </subcellularLocation>
</comment>
<feature type="transmembrane region" description="Helical" evidence="6">
    <location>
        <begin position="127"/>
        <end position="154"/>
    </location>
</feature>
<evidence type="ECO:0000256" key="2">
    <source>
        <dbReference type="ARBA" id="ARBA00022475"/>
    </source>
</evidence>
<evidence type="ECO:0008006" key="9">
    <source>
        <dbReference type="Google" id="ProtNLM"/>
    </source>
</evidence>
<dbReference type="PANTHER" id="PTHR30086:SF20">
    <property type="entry name" value="ARGININE EXPORTER PROTEIN ARGO-RELATED"/>
    <property type="match status" value="1"/>
</dbReference>
<feature type="transmembrane region" description="Helical" evidence="6">
    <location>
        <begin position="83"/>
        <end position="106"/>
    </location>
</feature>
<evidence type="ECO:0000256" key="4">
    <source>
        <dbReference type="ARBA" id="ARBA00022989"/>
    </source>
</evidence>
<evidence type="ECO:0000313" key="8">
    <source>
        <dbReference type="Proteomes" id="UP000094472"/>
    </source>
</evidence>
<comment type="caution">
    <text evidence="7">The sequence shown here is derived from an EMBL/GenBank/DDBJ whole genome shotgun (WGS) entry which is preliminary data.</text>
</comment>
<feature type="transmembrane region" description="Helical" evidence="6">
    <location>
        <begin position="160"/>
        <end position="179"/>
    </location>
</feature>
<reference evidence="7 8" key="1">
    <citation type="journal article" date="2016" name="Environ. Microbiol.">
        <title>New Methyloceanibacter diversity from North Sea sediments includes methanotroph containing solely the soluble methane monooxygenase.</title>
        <authorList>
            <person name="Vekeman B."/>
            <person name="Kerckhof F.M."/>
            <person name="Cremers G."/>
            <person name="de Vos P."/>
            <person name="Vandamme P."/>
            <person name="Boon N."/>
            <person name="Op den Camp H.J."/>
            <person name="Heylen K."/>
        </authorList>
    </citation>
    <scope>NUCLEOTIDE SEQUENCE [LARGE SCALE GENOMIC DNA]</scope>
    <source>
        <strain evidence="7 8">R-67175</strain>
    </source>
</reference>
<keyword evidence="3 6" id="KW-0812">Transmembrane</keyword>
<keyword evidence="4 6" id="KW-1133">Transmembrane helix</keyword>
<dbReference type="InterPro" id="IPR001123">
    <property type="entry name" value="LeuE-type"/>
</dbReference>
<keyword evidence="5 6" id="KW-0472">Membrane</keyword>
<protein>
    <recommendedName>
        <fullName evidence="9">Lysine transporter LysE</fullName>
    </recommendedName>
</protein>
<accession>A0A1E3VJK6</accession>
<evidence type="ECO:0000256" key="3">
    <source>
        <dbReference type="ARBA" id="ARBA00022692"/>
    </source>
</evidence>
<dbReference type="PANTHER" id="PTHR30086">
    <property type="entry name" value="ARGININE EXPORTER PROTEIN ARGO"/>
    <property type="match status" value="1"/>
</dbReference>
<dbReference type="GO" id="GO:0005886">
    <property type="term" value="C:plasma membrane"/>
    <property type="evidence" value="ECO:0007669"/>
    <property type="project" value="UniProtKB-SubCell"/>
</dbReference>
<dbReference type="Pfam" id="PF01810">
    <property type="entry name" value="LysE"/>
    <property type="match status" value="1"/>
</dbReference>
<dbReference type="STRING" id="1774969.AUC69_03885"/>
<feature type="transmembrane region" description="Helical" evidence="6">
    <location>
        <begin position="200"/>
        <end position="221"/>
    </location>
</feature>
<sequence>MQAGAQIVLSGIQLVLAGLGIGVLMAAPIGPVNVLVIQRAVSRGFWGGLAAGLGAVLGDGVLAAAGAFSIAAISDVMVSYGDAIQFVGGLLLIGFGLALLLCRPVLATPVNERSHLFEHAGIIPQTFVLTVTNPGAILGMAAMIGGLGSLIGGLNTNLEALILVAAIMGGSLLWWLGLSELIATFRHKLTESRLNVINRIAGVVLFGFGVALIIEGLLRYFR</sequence>
<keyword evidence="2" id="KW-1003">Cell membrane</keyword>
<organism evidence="7 8">
    <name type="scientific">Methyloceanibacter superfactus</name>
    <dbReference type="NCBI Taxonomy" id="1774969"/>
    <lineage>
        <taxon>Bacteria</taxon>
        <taxon>Pseudomonadati</taxon>
        <taxon>Pseudomonadota</taxon>
        <taxon>Alphaproteobacteria</taxon>
        <taxon>Hyphomicrobiales</taxon>
        <taxon>Hyphomicrobiaceae</taxon>
        <taxon>Methyloceanibacter</taxon>
    </lineage>
</organism>
<proteinExistence type="predicted"/>
<name>A0A1E3VJK6_9HYPH</name>
<dbReference type="GO" id="GO:0015171">
    <property type="term" value="F:amino acid transmembrane transporter activity"/>
    <property type="evidence" value="ECO:0007669"/>
    <property type="project" value="TreeGrafter"/>
</dbReference>
<gene>
    <name evidence="7" type="ORF">AUC69_03885</name>
</gene>
<evidence type="ECO:0000256" key="1">
    <source>
        <dbReference type="ARBA" id="ARBA00004651"/>
    </source>
</evidence>
<feature type="transmembrane region" description="Helical" evidence="6">
    <location>
        <begin position="12"/>
        <end position="37"/>
    </location>
</feature>